<accession>A0ABU7B305</accession>
<dbReference type="Proteomes" id="UP001345963">
    <property type="component" value="Unassembled WGS sequence"/>
</dbReference>
<evidence type="ECO:0000313" key="2">
    <source>
        <dbReference type="Proteomes" id="UP001345963"/>
    </source>
</evidence>
<feature type="non-terminal residue" evidence="1">
    <location>
        <position position="1"/>
    </location>
</feature>
<name>A0ABU7B305_9TELE</name>
<dbReference type="EMBL" id="JAHUTI010039440">
    <property type="protein sequence ID" value="MED6244229.1"/>
    <property type="molecule type" value="Genomic_DNA"/>
</dbReference>
<sequence>GMFISSQLKTRGTQSSMESSQFQDLCLKARQCVSTPWPTSVWSSMGHLPTKKGPTTSGWRTLGKFPTLDLAL</sequence>
<evidence type="ECO:0000313" key="1">
    <source>
        <dbReference type="EMBL" id="MED6244229.1"/>
    </source>
</evidence>
<comment type="caution">
    <text evidence="1">The sequence shown here is derived from an EMBL/GenBank/DDBJ whole genome shotgun (WGS) entry which is preliminary data.</text>
</comment>
<protein>
    <submittedName>
        <fullName evidence="1">Uncharacterized protein</fullName>
    </submittedName>
</protein>
<gene>
    <name evidence="1" type="ORF">ATANTOWER_000182</name>
</gene>
<reference evidence="1 2" key="1">
    <citation type="submission" date="2021-07" db="EMBL/GenBank/DDBJ databases">
        <authorList>
            <person name="Palmer J.M."/>
        </authorList>
    </citation>
    <scope>NUCLEOTIDE SEQUENCE [LARGE SCALE GENOMIC DNA]</scope>
    <source>
        <strain evidence="1 2">AT_MEX2019</strain>
        <tissue evidence="1">Muscle</tissue>
    </source>
</reference>
<proteinExistence type="predicted"/>
<feature type="non-terminal residue" evidence="1">
    <location>
        <position position="72"/>
    </location>
</feature>
<organism evidence="1 2">
    <name type="scientific">Ataeniobius toweri</name>
    <dbReference type="NCBI Taxonomy" id="208326"/>
    <lineage>
        <taxon>Eukaryota</taxon>
        <taxon>Metazoa</taxon>
        <taxon>Chordata</taxon>
        <taxon>Craniata</taxon>
        <taxon>Vertebrata</taxon>
        <taxon>Euteleostomi</taxon>
        <taxon>Actinopterygii</taxon>
        <taxon>Neopterygii</taxon>
        <taxon>Teleostei</taxon>
        <taxon>Neoteleostei</taxon>
        <taxon>Acanthomorphata</taxon>
        <taxon>Ovalentaria</taxon>
        <taxon>Atherinomorphae</taxon>
        <taxon>Cyprinodontiformes</taxon>
        <taxon>Goodeidae</taxon>
        <taxon>Ataeniobius</taxon>
    </lineage>
</organism>
<keyword evidence="2" id="KW-1185">Reference proteome</keyword>